<feature type="transmembrane region" description="Helical" evidence="7">
    <location>
        <begin position="251"/>
        <end position="268"/>
    </location>
</feature>
<evidence type="ECO:0000256" key="4">
    <source>
        <dbReference type="ARBA" id="ARBA00022692"/>
    </source>
</evidence>
<dbReference type="Proteomes" id="UP000607559">
    <property type="component" value="Unassembled WGS sequence"/>
</dbReference>
<keyword evidence="10" id="KW-1185">Reference proteome</keyword>
<keyword evidence="2" id="KW-0813">Transport</keyword>
<dbReference type="InterPro" id="IPR011701">
    <property type="entry name" value="MFS"/>
</dbReference>
<dbReference type="PANTHER" id="PTHR42718">
    <property type="entry name" value="MAJOR FACILITATOR SUPERFAMILY MULTIDRUG TRANSPORTER MFSC"/>
    <property type="match status" value="1"/>
</dbReference>
<keyword evidence="5 7" id="KW-1133">Transmembrane helix</keyword>
<dbReference type="SUPFAM" id="SSF103473">
    <property type="entry name" value="MFS general substrate transporter"/>
    <property type="match status" value="1"/>
</dbReference>
<evidence type="ECO:0000256" key="1">
    <source>
        <dbReference type="ARBA" id="ARBA00004651"/>
    </source>
</evidence>
<feature type="transmembrane region" description="Helical" evidence="7">
    <location>
        <begin position="99"/>
        <end position="118"/>
    </location>
</feature>
<evidence type="ECO:0000256" key="3">
    <source>
        <dbReference type="ARBA" id="ARBA00022475"/>
    </source>
</evidence>
<proteinExistence type="predicted"/>
<gene>
    <name evidence="9" type="ORF">GCM10011511_22110</name>
</gene>
<evidence type="ECO:0000256" key="2">
    <source>
        <dbReference type="ARBA" id="ARBA00022448"/>
    </source>
</evidence>
<feature type="transmembrane region" description="Helical" evidence="7">
    <location>
        <begin position="339"/>
        <end position="358"/>
    </location>
</feature>
<feature type="transmembrane region" description="Helical" evidence="7">
    <location>
        <begin position="76"/>
        <end position="93"/>
    </location>
</feature>
<evidence type="ECO:0000259" key="8">
    <source>
        <dbReference type="PROSITE" id="PS50850"/>
    </source>
</evidence>
<feature type="domain" description="Major facilitator superfamily (MFS) profile" evidence="8">
    <location>
        <begin position="12"/>
        <end position="394"/>
    </location>
</feature>
<feature type="transmembrane region" description="Helical" evidence="7">
    <location>
        <begin position="218"/>
        <end position="239"/>
    </location>
</feature>
<accession>A0A8J2XSW4</accession>
<dbReference type="GO" id="GO:0022857">
    <property type="term" value="F:transmembrane transporter activity"/>
    <property type="evidence" value="ECO:0007669"/>
    <property type="project" value="InterPro"/>
</dbReference>
<dbReference type="PANTHER" id="PTHR42718:SF46">
    <property type="entry name" value="BLR6921 PROTEIN"/>
    <property type="match status" value="1"/>
</dbReference>
<feature type="transmembrane region" description="Helical" evidence="7">
    <location>
        <begin position="308"/>
        <end position="327"/>
    </location>
</feature>
<evidence type="ECO:0000256" key="5">
    <source>
        <dbReference type="ARBA" id="ARBA00022989"/>
    </source>
</evidence>
<reference evidence="9" key="1">
    <citation type="journal article" date="2014" name="Int. J. Syst. Evol. Microbiol.">
        <title>Complete genome sequence of Corynebacterium casei LMG S-19264T (=DSM 44701T), isolated from a smear-ripened cheese.</title>
        <authorList>
            <consortium name="US DOE Joint Genome Institute (JGI-PGF)"/>
            <person name="Walter F."/>
            <person name="Albersmeier A."/>
            <person name="Kalinowski J."/>
            <person name="Ruckert C."/>
        </authorList>
    </citation>
    <scope>NUCLEOTIDE SEQUENCE</scope>
    <source>
        <strain evidence="9">CGMCC 1.15448</strain>
    </source>
</reference>
<dbReference type="PROSITE" id="PS50850">
    <property type="entry name" value="MFS"/>
    <property type="match status" value="1"/>
</dbReference>
<keyword evidence="4 7" id="KW-0812">Transmembrane</keyword>
<evidence type="ECO:0000313" key="9">
    <source>
        <dbReference type="EMBL" id="GGA98364.1"/>
    </source>
</evidence>
<feature type="transmembrane region" description="Helical" evidence="7">
    <location>
        <begin position="280"/>
        <end position="302"/>
    </location>
</feature>
<protein>
    <submittedName>
        <fullName evidence="9">Bcr/CflA family drug resistance efflux transporter</fullName>
    </submittedName>
</protein>
<comment type="subcellular location">
    <subcellularLocation>
        <location evidence="1">Cell membrane</location>
        <topology evidence="1">Multi-pass membrane protein</topology>
    </subcellularLocation>
</comment>
<evidence type="ECO:0000256" key="7">
    <source>
        <dbReference type="SAM" id="Phobius"/>
    </source>
</evidence>
<keyword evidence="6 7" id="KW-0472">Membrane</keyword>
<dbReference type="RefSeq" id="WP_188931461.1">
    <property type="nucleotide sequence ID" value="NZ_BMJC01000002.1"/>
</dbReference>
<dbReference type="AlphaFoldDB" id="A0A8J2XSW4"/>
<feature type="transmembrane region" description="Helical" evidence="7">
    <location>
        <begin position="370"/>
        <end position="390"/>
    </location>
</feature>
<dbReference type="InterPro" id="IPR020846">
    <property type="entry name" value="MFS_dom"/>
</dbReference>
<feature type="transmembrane region" description="Helical" evidence="7">
    <location>
        <begin position="50"/>
        <end position="69"/>
    </location>
</feature>
<dbReference type="InterPro" id="IPR036259">
    <property type="entry name" value="MFS_trans_sf"/>
</dbReference>
<dbReference type="Gene3D" id="1.20.1720.10">
    <property type="entry name" value="Multidrug resistance protein D"/>
    <property type="match status" value="1"/>
</dbReference>
<name>A0A8J2XSW4_9BACT</name>
<feature type="transmembrane region" description="Helical" evidence="7">
    <location>
        <begin position="168"/>
        <end position="187"/>
    </location>
</feature>
<reference evidence="9" key="2">
    <citation type="submission" date="2020-09" db="EMBL/GenBank/DDBJ databases">
        <authorList>
            <person name="Sun Q."/>
            <person name="Zhou Y."/>
        </authorList>
    </citation>
    <scope>NUCLEOTIDE SEQUENCE</scope>
    <source>
        <strain evidence="9">CGMCC 1.15448</strain>
    </source>
</reference>
<dbReference type="Pfam" id="PF07690">
    <property type="entry name" value="MFS_1"/>
    <property type="match status" value="1"/>
</dbReference>
<feature type="transmembrane region" description="Helical" evidence="7">
    <location>
        <begin position="139"/>
        <end position="162"/>
    </location>
</feature>
<dbReference type="GO" id="GO:0005886">
    <property type="term" value="C:plasma membrane"/>
    <property type="evidence" value="ECO:0007669"/>
    <property type="project" value="UniProtKB-SubCell"/>
</dbReference>
<comment type="caution">
    <text evidence="9">The sequence shown here is derived from an EMBL/GenBank/DDBJ whole genome shotgun (WGS) entry which is preliminary data.</text>
</comment>
<evidence type="ECO:0000256" key="6">
    <source>
        <dbReference type="ARBA" id="ARBA00023136"/>
    </source>
</evidence>
<organism evidence="9 10">
    <name type="scientific">Puia dinghuensis</name>
    <dbReference type="NCBI Taxonomy" id="1792502"/>
    <lineage>
        <taxon>Bacteria</taxon>
        <taxon>Pseudomonadati</taxon>
        <taxon>Bacteroidota</taxon>
        <taxon>Chitinophagia</taxon>
        <taxon>Chitinophagales</taxon>
        <taxon>Chitinophagaceae</taxon>
        <taxon>Puia</taxon>
    </lineage>
</organism>
<keyword evidence="3" id="KW-1003">Cell membrane</keyword>
<dbReference type="EMBL" id="BMJC01000002">
    <property type="protein sequence ID" value="GGA98364.1"/>
    <property type="molecule type" value="Genomic_DNA"/>
</dbReference>
<sequence>MRLIKEKNRGIATVLAFALIPLTGLATDVYLPSLPAMAADLHVSSGAIQNTLLVFLVTAGISQLFVGSLLDSFGRFRISIAAMLLFSLASFVIANTHSIYVLFAMRVVHGITVAIIAVGKRAYFLDTFEGEKLRSYTSLFSIVWATAPIVAPFIGGYLQAAFGWHGSFYFLGFFTLAILGLDLVFGGESLKTLSPFKPAAILNTYGSMLKTRDYGMSMIIMGLSYSMLMVYGMTSPFIIEHVYRCSPIITGYSSLLSGVALMTGGIISKSIIHRPLDRKIPVAMGLQTVVAVALLLVSVFYLSNLYTLLPFVMLLNVGAGFIFNNIFSYALGRFHGHGGIVSGLTGGGNFVITSFFSYGIVNTLVIKNQAALAVAYLVFVLLGILSFILFQRYRYRGTARLATGEKAATAAPAVAEAMYTH</sequence>
<evidence type="ECO:0000313" key="10">
    <source>
        <dbReference type="Proteomes" id="UP000607559"/>
    </source>
</evidence>